<dbReference type="RefSeq" id="WP_379069289.1">
    <property type="nucleotide sequence ID" value="NZ_JBHTIT010000001.1"/>
</dbReference>
<dbReference type="Gene3D" id="2.40.50.140">
    <property type="entry name" value="Nucleic acid-binding proteins"/>
    <property type="match status" value="1"/>
</dbReference>
<keyword evidence="3 8" id="KW-0436">Ligase</keyword>
<keyword evidence="11" id="KW-1185">Reference proteome</keyword>
<gene>
    <name evidence="8 10" type="primary">aspS</name>
    <name evidence="10" type="ORF">ACFQ0F_03750</name>
</gene>
<dbReference type="CDD" id="cd00777">
    <property type="entry name" value="AspRS_core"/>
    <property type="match status" value="1"/>
</dbReference>
<dbReference type="Proteomes" id="UP001597044">
    <property type="component" value="Unassembled WGS sequence"/>
</dbReference>
<dbReference type="SUPFAM" id="SSF55681">
    <property type="entry name" value="Class II aaRS and biotin synthetases"/>
    <property type="match status" value="1"/>
</dbReference>
<feature type="binding site" evidence="8">
    <location>
        <position position="229"/>
    </location>
    <ligand>
        <name>ATP</name>
        <dbReference type="ChEBI" id="CHEBI:30616"/>
    </ligand>
</feature>
<name>A0ABW3HE60_9GAMM</name>
<evidence type="ECO:0000256" key="5">
    <source>
        <dbReference type="ARBA" id="ARBA00022840"/>
    </source>
</evidence>
<feature type="binding site" evidence="8">
    <location>
        <position position="220"/>
    </location>
    <ligand>
        <name>L-aspartate</name>
        <dbReference type="ChEBI" id="CHEBI:29991"/>
    </ligand>
</feature>
<dbReference type="InterPro" id="IPR004364">
    <property type="entry name" value="Aa-tRNA-synt_II"/>
</dbReference>
<feature type="binding site" evidence="8">
    <location>
        <position position="174"/>
    </location>
    <ligand>
        <name>L-aspartate</name>
        <dbReference type="ChEBI" id="CHEBI:29991"/>
    </ligand>
</feature>
<dbReference type="InterPro" id="IPR047089">
    <property type="entry name" value="Asp-tRNA-ligase_1_N"/>
</dbReference>
<evidence type="ECO:0000313" key="11">
    <source>
        <dbReference type="Proteomes" id="UP001597044"/>
    </source>
</evidence>
<dbReference type="Pfam" id="PF00152">
    <property type="entry name" value="tRNA-synt_2"/>
    <property type="match status" value="1"/>
</dbReference>
<feature type="binding site" evidence="8">
    <location>
        <begin position="220"/>
        <end position="222"/>
    </location>
    <ligand>
        <name>ATP</name>
        <dbReference type="ChEBI" id="CHEBI:30616"/>
    </ligand>
</feature>
<dbReference type="HAMAP" id="MF_00044">
    <property type="entry name" value="Asp_tRNA_synth_type1"/>
    <property type="match status" value="1"/>
</dbReference>
<dbReference type="PANTHER" id="PTHR22594:SF5">
    <property type="entry name" value="ASPARTATE--TRNA LIGASE, MITOCHONDRIAL"/>
    <property type="match status" value="1"/>
</dbReference>
<feature type="site" description="Important for tRNA non-discrimination" evidence="8">
    <location>
        <position position="81"/>
    </location>
</feature>
<feature type="binding site" evidence="8">
    <location>
        <position position="454"/>
    </location>
    <ligand>
        <name>L-aspartate</name>
        <dbReference type="ChEBI" id="CHEBI:29991"/>
    </ligand>
</feature>
<keyword evidence="2 8" id="KW-0963">Cytoplasm</keyword>
<evidence type="ECO:0000256" key="2">
    <source>
        <dbReference type="ARBA" id="ARBA00022490"/>
    </source>
</evidence>
<dbReference type="InterPro" id="IPR002312">
    <property type="entry name" value="Asp/Asn-tRNA-synth_IIb"/>
</dbReference>
<evidence type="ECO:0000256" key="6">
    <source>
        <dbReference type="ARBA" id="ARBA00022917"/>
    </source>
</evidence>
<dbReference type="InterPro" id="IPR012340">
    <property type="entry name" value="NA-bd_OB-fold"/>
</dbReference>
<dbReference type="SUPFAM" id="SSF55261">
    <property type="entry name" value="GAD domain-like"/>
    <property type="match status" value="1"/>
</dbReference>
<evidence type="ECO:0000256" key="3">
    <source>
        <dbReference type="ARBA" id="ARBA00022598"/>
    </source>
</evidence>
<dbReference type="InterPro" id="IPR004365">
    <property type="entry name" value="NA-bd_OB_tRNA"/>
</dbReference>
<comment type="subunit">
    <text evidence="8">Homodimer.</text>
</comment>
<feature type="binding site" evidence="8">
    <location>
        <position position="487"/>
    </location>
    <ligand>
        <name>ATP</name>
        <dbReference type="ChEBI" id="CHEBI:30616"/>
    </ligand>
</feature>
<sequence>MRSHYCGNLNQSFIDQTVTLCGWVHRRRDHGGVIFLDLRDREGLVQVVIDPDTPEAFATADKSRSEYVLKITGRVRQRYAGTENSTMPSGQIEVLGKEIEILAQSETPPFPLNDDFSNVGEETRLKFRFLDMRRPEMLERMRFRSKVTTLIRNYLDRHGFLDVETPILTRATPEGARDYLVPSRTQPGSFFALPQSPQLFKQLLMVSGFDRYYQIAKCFRDEDLRADRQPEFTQIDIETSFMNDEQIMQITEDMAVELFDQLLGVKFDAFPRMTYADAMRRFGSDKPDLRNPLELVDVADLMDKVEFKVFAGPAKDPKGRIAALRVPGGAAMPRSQIDEYTKFVGIYGAKGLAYIKVNDVSNIHNGEGSGLQSPIVKFLPDDALKAIIERTGAGNGDLIFFGADKARVVNDALGALRVKVGNDQKLLTCEWAPLWVVDFPMFEEISDGQWTSVHHPFTLPKCDVETLRTNPGEAISVAYDMVLNGTELGGGSLRIYNLDMQKAVFKALGISDEEANEKFEFLLDALKYGAPPHGGLAFGLDRLVMLMTGATSIRDVIAFPKTKTAECLMTHAPAPVEAKQLRELGIRLREEAKVAAPATTPTTTPVTGA</sequence>
<feature type="binding site" evidence="8">
    <location>
        <position position="494"/>
    </location>
    <ligand>
        <name>L-aspartate</name>
        <dbReference type="ChEBI" id="CHEBI:29991"/>
    </ligand>
</feature>
<evidence type="ECO:0000313" key="10">
    <source>
        <dbReference type="EMBL" id="MFD0949512.1"/>
    </source>
</evidence>
<dbReference type="EMBL" id="JBHTIT010000001">
    <property type="protein sequence ID" value="MFD0949512.1"/>
    <property type="molecule type" value="Genomic_DNA"/>
</dbReference>
<dbReference type="NCBIfam" id="TIGR00459">
    <property type="entry name" value="aspS_bact"/>
    <property type="match status" value="1"/>
</dbReference>
<dbReference type="InterPro" id="IPR045864">
    <property type="entry name" value="aa-tRNA-synth_II/BPL/LPL"/>
</dbReference>
<comment type="caution">
    <text evidence="10">The sequence shown here is derived from an EMBL/GenBank/DDBJ whole genome shotgun (WGS) entry which is preliminary data.</text>
</comment>
<proteinExistence type="inferred from homology"/>
<dbReference type="Gene3D" id="3.30.930.10">
    <property type="entry name" value="Bira Bifunctional Protein, Domain 2"/>
    <property type="match status" value="1"/>
</dbReference>
<dbReference type="Gene3D" id="3.30.1360.30">
    <property type="entry name" value="GAD-like domain"/>
    <property type="match status" value="1"/>
</dbReference>
<dbReference type="InterPro" id="IPR004115">
    <property type="entry name" value="GAD-like_sf"/>
</dbReference>
<accession>A0ABW3HE60</accession>
<dbReference type="PROSITE" id="PS50862">
    <property type="entry name" value="AA_TRNA_LIGASE_II"/>
    <property type="match status" value="1"/>
</dbReference>
<comment type="subcellular location">
    <subcellularLocation>
        <location evidence="8">Cytoplasm</location>
    </subcellularLocation>
</comment>
<comment type="similarity">
    <text evidence="1 8">Belongs to the class-II aminoacyl-tRNA synthetase family. Type 1 subfamily.</text>
</comment>
<dbReference type="Pfam" id="PF01336">
    <property type="entry name" value="tRNA_anti-codon"/>
    <property type="match status" value="1"/>
</dbReference>
<feature type="domain" description="Aminoacyl-transfer RNA synthetases class-II family profile" evidence="9">
    <location>
        <begin position="141"/>
        <end position="560"/>
    </location>
</feature>
<keyword evidence="6 8" id="KW-0648">Protein biosynthesis</keyword>
<dbReference type="Pfam" id="PF02938">
    <property type="entry name" value="GAD"/>
    <property type="match status" value="1"/>
</dbReference>
<evidence type="ECO:0000256" key="8">
    <source>
        <dbReference type="HAMAP-Rule" id="MF_00044"/>
    </source>
</evidence>
<evidence type="ECO:0000256" key="4">
    <source>
        <dbReference type="ARBA" id="ARBA00022741"/>
    </source>
</evidence>
<keyword evidence="4 8" id="KW-0547">Nucleotide-binding</keyword>
<dbReference type="GO" id="GO:0004815">
    <property type="term" value="F:aspartate-tRNA ligase activity"/>
    <property type="evidence" value="ECO:0007669"/>
    <property type="project" value="UniProtKB-EC"/>
</dbReference>
<dbReference type="InterPro" id="IPR004524">
    <property type="entry name" value="Asp-tRNA-ligase_1"/>
</dbReference>
<keyword evidence="7 8" id="KW-0030">Aminoacyl-tRNA synthetase</keyword>
<feature type="binding site" evidence="8">
    <location>
        <begin position="539"/>
        <end position="542"/>
    </location>
    <ligand>
        <name>ATP</name>
        <dbReference type="ChEBI" id="CHEBI:30616"/>
    </ligand>
</feature>
<dbReference type="InterPro" id="IPR006195">
    <property type="entry name" value="aa-tRNA-synth_II"/>
</dbReference>
<feature type="site" description="Important for tRNA non-discrimination" evidence="8">
    <location>
        <position position="30"/>
    </location>
</feature>
<dbReference type="CDD" id="cd04317">
    <property type="entry name" value="EcAspRS_like_N"/>
    <property type="match status" value="1"/>
</dbReference>
<comment type="function">
    <text evidence="8">Aspartyl-tRNA synthetase with relaxed tRNA specificity since it is able to aspartylate not only its cognate tRNA(Asp) but also tRNA(Asn). Reaction proceeds in two steps: L-aspartate is first activated by ATP to form Asp-AMP and then transferred to the acceptor end of tRNA(Asp/Asn).</text>
</comment>
<evidence type="ECO:0000256" key="7">
    <source>
        <dbReference type="ARBA" id="ARBA00023146"/>
    </source>
</evidence>
<reference evidence="11" key="1">
    <citation type="journal article" date="2019" name="Int. J. Syst. Evol. Microbiol.">
        <title>The Global Catalogue of Microorganisms (GCM) 10K type strain sequencing project: providing services to taxonomists for standard genome sequencing and annotation.</title>
        <authorList>
            <consortium name="The Broad Institute Genomics Platform"/>
            <consortium name="The Broad Institute Genome Sequencing Center for Infectious Disease"/>
            <person name="Wu L."/>
            <person name="Ma J."/>
        </authorList>
    </citation>
    <scope>NUCLEOTIDE SEQUENCE [LARGE SCALE GENOMIC DNA]</scope>
    <source>
        <strain evidence="11">CCUG 63419</strain>
    </source>
</reference>
<protein>
    <recommendedName>
        <fullName evidence="8">Aspartate--tRNA(Asp/Asn) ligase</fullName>
        <ecNumber evidence="8">6.1.1.23</ecNumber>
    </recommendedName>
    <alternativeName>
        <fullName evidence="8">Aspartyl-tRNA synthetase</fullName>
        <shortName evidence="8">AspRS</shortName>
    </alternativeName>
    <alternativeName>
        <fullName evidence="8">Non-discriminating aspartyl-tRNA synthetase</fullName>
        <shortName evidence="8">ND-AspRS</shortName>
    </alternativeName>
</protein>
<dbReference type="PANTHER" id="PTHR22594">
    <property type="entry name" value="ASPARTYL/LYSYL-TRNA SYNTHETASE"/>
    <property type="match status" value="1"/>
</dbReference>
<dbReference type="SUPFAM" id="SSF50249">
    <property type="entry name" value="Nucleic acid-binding proteins"/>
    <property type="match status" value="1"/>
</dbReference>
<dbReference type="NCBIfam" id="NF001750">
    <property type="entry name" value="PRK00476.1"/>
    <property type="match status" value="1"/>
</dbReference>
<dbReference type="PRINTS" id="PR01042">
    <property type="entry name" value="TRNASYNTHASP"/>
</dbReference>
<dbReference type="EC" id="6.1.1.23" evidence="8"/>
<dbReference type="InterPro" id="IPR029351">
    <property type="entry name" value="GAD_dom"/>
</dbReference>
<dbReference type="InterPro" id="IPR047090">
    <property type="entry name" value="AspRS_core"/>
</dbReference>
<organism evidence="10 11">
    <name type="scientific">Paraperlucidibaca wandonensis</name>
    <dbReference type="NCBI Taxonomy" id="1268273"/>
    <lineage>
        <taxon>Bacteria</taxon>
        <taxon>Pseudomonadati</taxon>
        <taxon>Pseudomonadota</taxon>
        <taxon>Gammaproteobacteria</taxon>
        <taxon>Moraxellales</taxon>
        <taxon>Moraxellaceae</taxon>
        <taxon>Paraperlucidibaca</taxon>
    </lineage>
</organism>
<evidence type="ECO:0000259" key="9">
    <source>
        <dbReference type="PROSITE" id="PS50862"/>
    </source>
</evidence>
<keyword evidence="5 8" id="KW-0067">ATP-binding</keyword>
<comment type="catalytic activity">
    <reaction evidence="8">
        <text>tRNA(Asx) + L-aspartate + ATP = L-aspartyl-tRNA(Asx) + AMP + diphosphate</text>
        <dbReference type="Rhea" id="RHEA:18349"/>
        <dbReference type="Rhea" id="RHEA-COMP:9710"/>
        <dbReference type="Rhea" id="RHEA-COMP:9711"/>
        <dbReference type="ChEBI" id="CHEBI:29991"/>
        <dbReference type="ChEBI" id="CHEBI:30616"/>
        <dbReference type="ChEBI" id="CHEBI:33019"/>
        <dbReference type="ChEBI" id="CHEBI:78442"/>
        <dbReference type="ChEBI" id="CHEBI:78516"/>
        <dbReference type="ChEBI" id="CHEBI:456215"/>
        <dbReference type="EC" id="6.1.1.23"/>
    </reaction>
</comment>
<evidence type="ECO:0000256" key="1">
    <source>
        <dbReference type="ARBA" id="ARBA00006303"/>
    </source>
</evidence>
<feature type="region of interest" description="Aspartate" evidence="8">
    <location>
        <begin position="198"/>
        <end position="201"/>
    </location>
</feature>